<feature type="chain" id="PRO_5039358225" description="Lipoprotein" evidence="1">
    <location>
        <begin position="27"/>
        <end position="246"/>
    </location>
</feature>
<keyword evidence="1" id="KW-0732">Signal</keyword>
<feature type="signal peptide" evidence="1">
    <location>
        <begin position="1"/>
        <end position="26"/>
    </location>
</feature>
<name>A0A895XKL2_9ACTN</name>
<evidence type="ECO:0000256" key="1">
    <source>
        <dbReference type="SAM" id="SignalP"/>
    </source>
</evidence>
<proteinExistence type="predicted"/>
<dbReference type="RefSeq" id="WP_213171885.1">
    <property type="nucleotide sequence ID" value="NZ_CP070496.1"/>
</dbReference>
<reference evidence="2" key="1">
    <citation type="submission" date="2021-02" db="EMBL/GenBank/DDBJ databases">
        <title>Natronoglycomyces albus gen. nov., sp. nov, a haloalkaliphilic actinobacterium from a soda solonchak soil.</title>
        <authorList>
            <person name="Sorokin D.Y."/>
            <person name="Khijniak T.V."/>
            <person name="Zakharycheva A.P."/>
            <person name="Boueva O.V."/>
            <person name="Ariskina E.V."/>
            <person name="Hahnke R.L."/>
            <person name="Bunk B."/>
            <person name="Sproer C."/>
            <person name="Schumann P."/>
            <person name="Evtushenko L.I."/>
            <person name="Kublanov I.V."/>
        </authorList>
    </citation>
    <scope>NUCLEOTIDE SEQUENCE</scope>
    <source>
        <strain evidence="2">DSM 106290</strain>
    </source>
</reference>
<accession>A0A895XKL2</accession>
<dbReference type="PROSITE" id="PS51257">
    <property type="entry name" value="PROKAR_LIPOPROTEIN"/>
    <property type="match status" value="1"/>
</dbReference>
<dbReference type="AlphaFoldDB" id="A0A895XKL2"/>
<sequence>MSEASRLTGVALAVLALLVASGCATDNGDSDTDTGSDGLPGLPAMSLTELEPSCDMFLEEQLRDFFGYVEWSYPPVESPYGSGTSPSAITCEGTVVWPEFELSSGRTNAAEASLFTYLWPLEPVDEASKTFQARVEFMVDYDEGQGRTEFFAEESPEGAWDQANLYAHGDDHDWYLLFLQQDDFVLEISFRHEQDPGERRADLSQGAAAGEWSVFDFDRESASQFLIEDYMPAVHENFLTLLDRTE</sequence>
<gene>
    <name evidence="2" type="ORF">JQS30_02810</name>
</gene>
<keyword evidence="3" id="KW-1185">Reference proteome</keyword>
<dbReference type="Proteomes" id="UP000662939">
    <property type="component" value="Chromosome"/>
</dbReference>
<protein>
    <recommendedName>
        <fullName evidence="4">Lipoprotein</fullName>
    </recommendedName>
</protein>
<evidence type="ECO:0008006" key="4">
    <source>
        <dbReference type="Google" id="ProtNLM"/>
    </source>
</evidence>
<dbReference type="KEGG" id="nav:JQS30_02810"/>
<dbReference type="EMBL" id="CP070496">
    <property type="protein sequence ID" value="QSB05874.1"/>
    <property type="molecule type" value="Genomic_DNA"/>
</dbReference>
<organism evidence="2 3">
    <name type="scientific">Natronoglycomyces albus</name>
    <dbReference type="NCBI Taxonomy" id="2811108"/>
    <lineage>
        <taxon>Bacteria</taxon>
        <taxon>Bacillati</taxon>
        <taxon>Actinomycetota</taxon>
        <taxon>Actinomycetes</taxon>
        <taxon>Glycomycetales</taxon>
        <taxon>Glycomycetaceae</taxon>
        <taxon>Natronoglycomyces</taxon>
    </lineage>
</organism>
<evidence type="ECO:0000313" key="2">
    <source>
        <dbReference type="EMBL" id="QSB05874.1"/>
    </source>
</evidence>
<evidence type="ECO:0000313" key="3">
    <source>
        <dbReference type="Proteomes" id="UP000662939"/>
    </source>
</evidence>